<comment type="subcellular location">
    <subcellularLocation>
        <location evidence="9">Cytoplasm</location>
    </subcellularLocation>
</comment>
<dbReference type="PANTHER" id="PTHR11728:SF1">
    <property type="entry name" value="GLYCEROL-3-PHOSPHATE DEHYDROGENASE [NAD(+)] 2, CHLOROPLASTIC"/>
    <property type="match status" value="1"/>
</dbReference>
<evidence type="ECO:0000256" key="1">
    <source>
        <dbReference type="ARBA" id="ARBA00011009"/>
    </source>
</evidence>
<feature type="binding site" evidence="9">
    <location>
        <position position="230"/>
    </location>
    <ligand>
        <name>sn-glycerol 3-phosphate</name>
        <dbReference type="ChEBI" id="CHEBI:57597"/>
    </ligand>
</feature>
<evidence type="ECO:0000256" key="9">
    <source>
        <dbReference type="HAMAP-Rule" id="MF_00394"/>
    </source>
</evidence>
<feature type="binding site" evidence="9">
    <location>
        <position position="241"/>
    </location>
    <ligand>
        <name>sn-glycerol 3-phosphate</name>
        <dbReference type="ChEBI" id="CHEBI:57597"/>
    </ligand>
</feature>
<comment type="catalytic activity">
    <reaction evidence="9">
        <text>sn-glycerol 3-phosphate + NAD(+) = dihydroxyacetone phosphate + NADH + H(+)</text>
        <dbReference type="Rhea" id="RHEA:11092"/>
        <dbReference type="ChEBI" id="CHEBI:15378"/>
        <dbReference type="ChEBI" id="CHEBI:57540"/>
        <dbReference type="ChEBI" id="CHEBI:57597"/>
        <dbReference type="ChEBI" id="CHEBI:57642"/>
        <dbReference type="ChEBI" id="CHEBI:57945"/>
        <dbReference type="EC" id="1.1.1.94"/>
    </reaction>
</comment>
<dbReference type="EMBL" id="SACL01000001">
    <property type="protein sequence ID" value="RVT98769.1"/>
    <property type="molecule type" value="Genomic_DNA"/>
</dbReference>
<reference evidence="17 18" key="1">
    <citation type="submission" date="2019-01" db="EMBL/GenBank/DDBJ databases">
        <authorList>
            <person name="Chen W.-M."/>
        </authorList>
    </citation>
    <scope>NUCLEOTIDE SEQUENCE [LARGE SCALE GENOMIC DNA]</scope>
    <source>
        <strain evidence="17 18">CCP-6</strain>
    </source>
</reference>
<feature type="binding site" evidence="9">
    <location>
        <position position="265"/>
    </location>
    <ligand>
        <name>NADPH</name>
        <dbReference type="ChEBI" id="CHEBI:57783"/>
    </ligand>
</feature>
<keyword evidence="2 9" id="KW-0444">Lipid biosynthesis</keyword>
<dbReference type="InterPro" id="IPR006109">
    <property type="entry name" value="G3P_DH_NAD-dep_C"/>
</dbReference>
<dbReference type="InterPro" id="IPR011128">
    <property type="entry name" value="G3P_DH_NAD-dep_N"/>
</dbReference>
<feature type="binding site" evidence="12">
    <location>
        <position position="241"/>
    </location>
    <ligand>
        <name>NAD(+)</name>
        <dbReference type="ChEBI" id="CHEBI:57540"/>
    </ligand>
</feature>
<feature type="binding site" evidence="12">
    <location>
        <begin position="8"/>
        <end position="13"/>
    </location>
    <ligand>
        <name>NAD(+)</name>
        <dbReference type="ChEBI" id="CHEBI:57540"/>
    </ligand>
</feature>
<dbReference type="PRINTS" id="PR00077">
    <property type="entry name" value="GPDHDRGNASE"/>
</dbReference>
<feature type="binding site" evidence="9">
    <location>
        <position position="12"/>
    </location>
    <ligand>
        <name>NADPH</name>
        <dbReference type="ChEBI" id="CHEBI:57783"/>
    </ligand>
</feature>
<evidence type="ECO:0000259" key="16">
    <source>
        <dbReference type="Pfam" id="PF07479"/>
    </source>
</evidence>
<feature type="binding site" evidence="9">
    <location>
        <position position="241"/>
    </location>
    <ligand>
        <name>NADPH</name>
        <dbReference type="ChEBI" id="CHEBI:57783"/>
    </ligand>
</feature>
<evidence type="ECO:0000256" key="4">
    <source>
        <dbReference type="ARBA" id="ARBA00023002"/>
    </source>
</evidence>
<feature type="domain" description="Glycerol-3-phosphate dehydrogenase NAD-dependent C-terminal" evidence="16">
    <location>
        <begin position="166"/>
        <end position="306"/>
    </location>
</feature>
<sequence length="317" mass="31451">MSKVAVLGAGAWGTALALSALRAGSRVTLWARSNAAETAASRATPRLPGVALPPELAITGDMAQALEGADITILAVPVQHLRGALADVAPRPALIASKGVEATSRLFPTEFLGWPALGIVSGPNFAHEIAAGLPAAAVIASEDAALIEAAIAALAGPRLRLYASADVMGVQAGGAAKNVLGIAAGCATGAGFGENARAALITRGLAELSRLVLALGGRAETAAGLSGLGDLMLTASSPSSRNTALGMRLGEGLSLDEALSRSRGVAEGVATAPALLARAAALGVEMPICAAVAEILSGRLTVPAAMEALLARPFRTE</sequence>
<dbReference type="GO" id="GO:0046168">
    <property type="term" value="P:glycerol-3-phosphate catabolic process"/>
    <property type="evidence" value="ECO:0007669"/>
    <property type="project" value="InterPro"/>
</dbReference>
<evidence type="ECO:0000256" key="8">
    <source>
        <dbReference type="ARBA" id="ARBA00023264"/>
    </source>
</evidence>
<dbReference type="GO" id="GO:0051287">
    <property type="term" value="F:NAD binding"/>
    <property type="evidence" value="ECO:0007669"/>
    <property type="project" value="InterPro"/>
</dbReference>
<evidence type="ECO:0000256" key="14">
    <source>
        <dbReference type="RuleBase" id="RU000439"/>
    </source>
</evidence>
<dbReference type="UniPathway" id="UPA00940"/>
<dbReference type="SUPFAM" id="SSF48179">
    <property type="entry name" value="6-phosphogluconate dehydrogenase C-terminal domain-like"/>
    <property type="match status" value="1"/>
</dbReference>
<keyword evidence="4 9" id="KW-0560">Oxidoreductase</keyword>
<comment type="similarity">
    <text evidence="1 9 13">Belongs to the NAD-dependent glycerol-3-phosphate dehydrogenase family.</text>
</comment>
<dbReference type="GO" id="GO:0008654">
    <property type="term" value="P:phospholipid biosynthetic process"/>
    <property type="evidence" value="ECO:0007669"/>
    <property type="project" value="UniProtKB-KW"/>
</dbReference>
<keyword evidence="5 9" id="KW-0520">NAD</keyword>
<evidence type="ECO:0000256" key="10">
    <source>
        <dbReference type="PIRSR" id="PIRSR000114-1"/>
    </source>
</evidence>
<dbReference type="GO" id="GO:0046167">
    <property type="term" value="P:glycerol-3-phosphate biosynthetic process"/>
    <property type="evidence" value="ECO:0007669"/>
    <property type="project" value="UniProtKB-UniRule"/>
</dbReference>
<feature type="binding site" evidence="9">
    <location>
        <position position="242"/>
    </location>
    <ligand>
        <name>sn-glycerol 3-phosphate</name>
        <dbReference type="ChEBI" id="CHEBI:57597"/>
    </ligand>
</feature>
<dbReference type="GO" id="GO:0005975">
    <property type="term" value="P:carbohydrate metabolic process"/>
    <property type="evidence" value="ECO:0007669"/>
    <property type="project" value="InterPro"/>
</dbReference>
<dbReference type="RefSeq" id="WP_127785240.1">
    <property type="nucleotide sequence ID" value="NZ_SACL01000001.1"/>
</dbReference>
<dbReference type="Pfam" id="PF01210">
    <property type="entry name" value="NAD_Gly3P_dh_N"/>
    <property type="match status" value="1"/>
</dbReference>
<feature type="binding site" evidence="9">
    <location>
        <position position="126"/>
    </location>
    <ligand>
        <name>NADPH</name>
        <dbReference type="ChEBI" id="CHEBI:57783"/>
    </ligand>
</feature>
<dbReference type="HAMAP" id="MF_00394">
    <property type="entry name" value="NAD_Glyc3P_dehydrog"/>
    <property type="match status" value="1"/>
</dbReference>
<evidence type="ECO:0000256" key="6">
    <source>
        <dbReference type="ARBA" id="ARBA00023098"/>
    </source>
</evidence>
<feature type="binding site" evidence="11">
    <location>
        <begin position="241"/>
        <end position="242"/>
    </location>
    <ligand>
        <name>substrate</name>
    </ligand>
</feature>
<dbReference type="Pfam" id="PF07479">
    <property type="entry name" value="NAD_Gly3P_dh_C"/>
    <property type="match status" value="1"/>
</dbReference>
<dbReference type="GO" id="GO:0141152">
    <property type="term" value="F:glycerol-3-phosphate dehydrogenase (NAD+) activity"/>
    <property type="evidence" value="ECO:0007669"/>
    <property type="project" value="RHEA"/>
</dbReference>
<dbReference type="PANTHER" id="PTHR11728">
    <property type="entry name" value="GLYCEROL-3-PHOSPHATE DEHYDROGENASE"/>
    <property type="match status" value="1"/>
</dbReference>
<evidence type="ECO:0000256" key="5">
    <source>
        <dbReference type="ARBA" id="ARBA00023027"/>
    </source>
</evidence>
<dbReference type="OrthoDB" id="9812273at2"/>
<evidence type="ECO:0000256" key="12">
    <source>
        <dbReference type="PIRSR" id="PIRSR000114-3"/>
    </source>
</evidence>
<dbReference type="GO" id="GO:0006650">
    <property type="term" value="P:glycerophospholipid metabolic process"/>
    <property type="evidence" value="ECO:0007669"/>
    <property type="project" value="UniProtKB-UniRule"/>
</dbReference>
<keyword evidence="6 9" id="KW-0443">Lipid metabolism</keyword>
<keyword evidence="9" id="KW-0547">Nucleotide-binding</keyword>
<dbReference type="InterPro" id="IPR013328">
    <property type="entry name" value="6PGD_dom2"/>
</dbReference>
<evidence type="ECO:0000256" key="7">
    <source>
        <dbReference type="ARBA" id="ARBA00023209"/>
    </source>
</evidence>
<feature type="binding site" evidence="9">
    <location>
        <position position="240"/>
    </location>
    <ligand>
        <name>sn-glycerol 3-phosphate</name>
        <dbReference type="ChEBI" id="CHEBI:57597"/>
    </ligand>
</feature>
<accession>A0A437MMB1</accession>
<feature type="binding site" evidence="9">
    <location>
        <position position="32"/>
    </location>
    <ligand>
        <name>NADPH</name>
        <dbReference type="ChEBI" id="CHEBI:57783"/>
    </ligand>
</feature>
<evidence type="ECO:0000313" key="18">
    <source>
        <dbReference type="Proteomes" id="UP000282957"/>
    </source>
</evidence>
<evidence type="ECO:0000313" key="17">
    <source>
        <dbReference type="EMBL" id="RVT98769.1"/>
    </source>
</evidence>
<gene>
    <name evidence="9" type="primary">gpsA</name>
    <name evidence="17" type="ORF">EOD42_01270</name>
</gene>
<keyword evidence="3 9" id="KW-0521">NADP</keyword>
<feature type="binding site" evidence="9">
    <location>
        <position position="177"/>
    </location>
    <ligand>
        <name>sn-glycerol 3-phosphate</name>
        <dbReference type="ChEBI" id="CHEBI:57597"/>
    </ligand>
</feature>
<dbReference type="InterPro" id="IPR036291">
    <property type="entry name" value="NAD(P)-bd_dom_sf"/>
</dbReference>
<dbReference type="EC" id="1.1.1.94" evidence="9"/>
<feature type="active site" description="Proton acceptor" evidence="9 10">
    <location>
        <position position="177"/>
    </location>
</feature>
<dbReference type="InterPro" id="IPR008927">
    <property type="entry name" value="6-PGluconate_DH-like_C_sf"/>
</dbReference>
<dbReference type="FunFam" id="1.10.1040.10:FF:000001">
    <property type="entry name" value="Glycerol-3-phosphate dehydrogenase [NAD(P)+]"/>
    <property type="match status" value="1"/>
</dbReference>
<evidence type="ECO:0000256" key="3">
    <source>
        <dbReference type="ARBA" id="ARBA00022857"/>
    </source>
</evidence>
<keyword evidence="9" id="KW-0963">Cytoplasm</keyword>
<organism evidence="17 18">
    <name type="scientific">Rhodovarius crocodyli</name>
    <dbReference type="NCBI Taxonomy" id="1979269"/>
    <lineage>
        <taxon>Bacteria</taxon>
        <taxon>Pseudomonadati</taxon>
        <taxon>Pseudomonadota</taxon>
        <taxon>Alphaproteobacteria</taxon>
        <taxon>Acetobacterales</taxon>
        <taxon>Roseomonadaceae</taxon>
        <taxon>Rhodovarius</taxon>
    </lineage>
</organism>
<proteinExistence type="inferred from homology"/>
<dbReference type="SUPFAM" id="SSF51735">
    <property type="entry name" value="NAD(P)-binding Rossmann-fold domains"/>
    <property type="match status" value="1"/>
</dbReference>
<feature type="binding site" evidence="12">
    <location>
        <position position="126"/>
    </location>
    <ligand>
        <name>NAD(+)</name>
        <dbReference type="ChEBI" id="CHEBI:57540"/>
    </ligand>
</feature>
<dbReference type="GO" id="GO:0005829">
    <property type="term" value="C:cytosol"/>
    <property type="evidence" value="ECO:0007669"/>
    <property type="project" value="TreeGrafter"/>
</dbReference>
<evidence type="ECO:0000256" key="13">
    <source>
        <dbReference type="RuleBase" id="RU000437"/>
    </source>
</evidence>
<feature type="binding site" evidence="9">
    <location>
        <position position="98"/>
    </location>
    <ligand>
        <name>sn-glycerol 3-phosphate</name>
        <dbReference type="ChEBI" id="CHEBI:57597"/>
    </ligand>
</feature>
<keyword evidence="18" id="KW-1185">Reference proteome</keyword>
<name>A0A437MMB1_9PROT</name>
<comment type="function">
    <text evidence="9">Catalyzes the reduction of the glycolytic intermediate dihydroxyacetone phosphate (DHAP) to sn-glycerol 3-phosphate (G3P), the key precursor for phospholipid synthesis.</text>
</comment>
<feature type="domain" description="Glycerol-3-phosphate dehydrogenase NAD-dependent N-terminal" evidence="15">
    <location>
        <begin position="3"/>
        <end position="145"/>
    </location>
</feature>
<keyword evidence="7 9" id="KW-0594">Phospholipid biosynthesis</keyword>
<evidence type="ECO:0000256" key="2">
    <source>
        <dbReference type="ARBA" id="ARBA00022516"/>
    </source>
</evidence>
<evidence type="ECO:0000259" key="15">
    <source>
        <dbReference type="Pfam" id="PF01210"/>
    </source>
</evidence>
<feature type="binding site" evidence="9">
    <location>
        <position position="122"/>
    </location>
    <ligand>
        <name>sn-glycerol 3-phosphate</name>
        <dbReference type="ChEBI" id="CHEBI:57597"/>
    </ligand>
</feature>
<dbReference type="Gene3D" id="3.40.50.720">
    <property type="entry name" value="NAD(P)-binding Rossmann-like Domain"/>
    <property type="match status" value="1"/>
</dbReference>
<dbReference type="PIRSF" id="PIRSF000114">
    <property type="entry name" value="Glycerol-3-P_dh"/>
    <property type="match status" value="1"/>
</dbReference>
<evidence type="ECO:0000256" key="11">
    <source>
        <dbReference type="PIRSR" id="PIRSR000114-2"/>
    </source>
</evidence>
<feature type="binding site" evidence="11">
    <location>
        <position position="98"/>
    </location>
    <ligand>
        <name>substrate</name>
    </ligand>
</feature>
<keyword evidence="8 9" id="KW-1208">Phospholipid metabolism</keyword>
<dbReference type="GO" id="GO:0141153">
    <property type="term" value="F:glycerol-3-phosphate dehydrogenase (NADP+) activity"/>
    <property type="evidence" value="ECO:0007669"/>
    <property type="project" value="RHEA"/>
</dbReference>
<dbReference type="NCBIfam" id="NF000940">
    <property type="entry name" value="PRK00094.1-2"/>
    <property type="match status" value="1"/>
</dbReference>
<feature type="binding site" evidence="9">
    <location>
        <position position="267"/>
    </location>
    <ligand>
        <name>NADPH</name>
        <dbReference type="ChEBI" id="CHEBI:57783"/>
    </ligand>
</feature>
<protein>
    <recommendedName>
        <fullName evidence="9">Glycerol-3-phosphate dehydrogenase [NAD(P)+]</fullName>
        <ecNumber evidence="9">1.1.1.94</ecNumber>
    </recommendedName>
    <alternativeName>
        <fullName evidence="9">NAD(P)(+)-dependent glycerol-3-phosphate dehydrogenase</fullName>
    </alternativeName>
    <alternativeName>
        <fullName evidence="9">NAD(P)H-dependent dihydroxyacetone-phosphate reductase</fullName>
    </alternativeName>
</protein>
<comment type="caution">
    <text evidence="17">The sequence shown here is derived from an EMBL/GenBank/DDBJ whole genome shotgun (WGS) entry which is preliminary data.</text>
</comment>
<comment type="pathway">
    <text evidence="9">Membrane lipid metabolism; glycerophospholipid metabolism.</text>
</comment>
<dbReference type="InterPro" id="IPR006168">
    <property type="entry name" value="G3P_DH_NAD-dep"/>
</dbReference>
<dbReference type="Gene3D" id="1.10.1040.10">
    <property type="entry name" value="N-(1-d-carboxylethyl)-l-norvaline Dehydrogenase, domain 2"/>
    <property type="match status" value="1"/>
</dbReference>
<dbReference type="Proteomes" id="UP000282957">
    <property type="component" value="Unassembled WGS sequence"/>
</dbReference>
<comment type="caution">
    <text evidence="9">Lacks conserved residue(s) required for the propagation of feature annotation.</text>
</comment>
<dbReference type="NCBIfam" id="NF000942">
    <property type="entry name" value="PRK00094.1-4"/>
    <property type="match status" value="1"/>
</dbReference>
<comment type="catalytic activity">
    <reaction evidence="9 14">
        <text>sn-glycerol 3-phosphate + NADP(+) = dihydroxyacetone phosphate + NADPH + H(+)</text>
        <dbReference type="Rhea" id="RHEA:11096"/>
        <dbReference type="ChEBI" id="CHEBI:15378"/>
        <dbReference type="ChEBI" id="CHEBI:57597"/>
        <dbReference type="ChEBI" id="CHEBI:57642"/>
        <dbReference type="ChEBI" id="CHEBI:57783"/>
        <dbReference type="ChEBI" id="CHEBI:58349"/>
        <dbReference type="EC" id="1.1.1.94"/>
    </reaction>
</comment>
<dbReference type="AlphaFoldDB" id="A0A437MMB1"/>
<feature type="binding site" evidence="9">
    <location>
        <position position="98"/>
    </location>
    <ligand>
        <name>NADPH</name>
        <dbReference type="ChEBI" id="CHEBI:57783"/>
    </ligand>
</feature>